<reference evidence="5" key="1">
    <citation type="submission" date="2018-05" db="EMBL/GenBank/DDBJ databases">
        <authorList>
            <person name="Lanie J.A."/>
            <person name="Ng W.-L."/>
            <person name="Kazmierczak K.M."/>
            <person name="Andrzejewski T.M."/>
            <person name="Davidsen T.M."/>
            <person name="Wayne K.J."/>
            <person name="Tettelin H."/>
            <person name="Glass J.I."/>
            <person name="Rusch D."/>
            <person name="Podicherti R."/>
            <person name="Tsui H.-C.T."/>
            <person name="Winkler M.E."/>
        </authorList>
    </citation>
    <scope>NUCLEOTIDE SEQUENCE</scope>
</reference>
<dbReference type="SUPFAM" id="SSF51621">
    <property type="entry name" value="Phosphoenolpyruvate/pyruvate domain"/>
    <property type="match status" value="1"/>
</dbReference>
<proteinExistence type="predicted"/>
<keyword evidence="2" id="KW-0479">Metal-binding</keyword>
<dbReference type="PANTHER" id="PTHR32308:SF0">
    <property type="entry name" value="HPCH_HPAI ALDOLASE_CITRATE LYASE DOMAIN-CONTAINING PROTEIN"/>
    <property type="match status" value="1"/>
</dbReference>
<dbReference type="InterPro" id="IPR011206">
    <property type="entry name" value="Citrate_lyase_beta/mcl1/mcl2"/>
</dbReference>
<dbReference type="AlphaFoldDB" id="A0A382GDM9"/>
<feature type="non-terminal residue" evidence="5">
    <location>
        <position position="270"/>
    </location>
</feature>
<accession>A0A382GDM9</accession>
<dbReference type="InterPro" id="IPR040442">
    <property type="entry name" value="Pyrv_kinase-like_dom_sf"/>
</dbReference>
<feature type="domain" description="HpcH/HpaI aldolase/citrate lyase" evidence="4">
    <location>
        <begin position="9"/>
        <end position="209"/>
    </location>
</feature>
<evidence type="ECO:0000259" key="4">
    <source>
        <dbReference type="Pfam" id="PF03328"/>
    </source>
</evidence>
<sequence length="270" mass="29610">MISFPVCPLFVPGNKLDWIEKAESSDADGLIIDLEDSVPAKEKSTARKELDDFLISTIINKPYLIRINPLTSEDGPKDLYLAKKTNDNFLGFLIPKIESSSELSLIPESINIVLLIETPSSLQNISLLIEDRRVIGLALGGVDLAAELGSDTSWDSLLTARSTIILQASKYGLFTIDSPYIQIDNLILLEEESLRAKAIGFNSKFAIHPRQAAVIKNSFLPSENEIQEAKKIIKAFSISEGGAISVDGKMIDEAVVRLMKKRLILAGLAQ</sequence>
<dbReference type="Gene3D" id="3.20.20.60">
    <property type="entry name" value="Phosphoenolpyruvate-binding domains"/>
    <property type="match status" value="1"/>
</dbReference>
<protein>
    <recommendedName>
        <fullName evidence="4">HpcH/HpaI aldolase/citrate lyase domain-containing protein</fullName>
    </recommendedName>
</protein>
<evidence type="ECO:0000256" key="3">
    <source>
        <dbReference type="ARBA" id="ARBA00022842"/>
    </source>
</evidence>
<dbReference type="GO" id="GO:0003824">
    <property type="term" value="F:catalytic activity"/>
    <property type="evidence" value="ECO:0007669"/>
    <property type="project" value="InterPro"/>
</dbReference>
<gene>
    <name evidence="5" type="ORF">METZ01_LOCUS225135</name>
</gene>
<dbReference type="PANTHER" id="PTHR32308">
    <property type="entry name" value="LYASE BETA SUBUNIT, PUTATIVE (AFU_ORTHOLOGUE AFUA_4G13030)-RELATED"/>
    <property type="match status" value="1"/>
</dbReference>
<evidence type="ECO:0000256" key="1">
    <source>
        <dbReference type="ARBA" id="ARBA00001946"/>
    </source>
</evidence>
<comment type="cofactor">
    <cofactor evidence="1">
        <name>Mg(2+)</name>
        <dbReference type="ChEBI" id="CHEBI:18420"/>
    </cofactor>
</comment>
<dbReference type="EMBL" id="UINC01054496">
    <property type="protein sequence ID" value="SVB72281.1"/>
    <property type="molecule type" value="Genomic_DNA"/>
</dbReference>
<dbReference type="Pfam" id="PF03328">
    <property type="entry name" value="HpcH_HpaI"/>
    <property type="match status" value="1"/>
</dbReference>
<dbReference type="PIRSF" id="PIRSF015582">
    <property type="entry name" value="Cit_lyase_B"/>
    <property type="match status" value="1"/>
</dbReference>
<evidence type="ECO:0000256" key="2">
    <source>
        <dbReference type="ARBA" id="ARBA00022723"/>
    </source>
</evidence>
<dbReference type="GO" id="GO:0000287">
    <property type="term" value="F:magnesium ion binding"/>
    <property type="evidence" value="ECO:0007669"/>
    <property type="project" value="TreeGrafter"/>
</dbReference>
<dbReference type="InterPro" id="IPR005000">
    <property type="entry name" value="Aldolase/citrate-lyase_domain"/>
</dbReference>
<keyword evidence="3" id="KW-0460">Magnesium</keyword>
<organism evidence="5">
    <name type="scientific">marine metagenome</name>
    <dbReference type="NCBI Taxonomy" id="408172"/>
    <lineage>
        <taxon>unclassified sequences</taxon>
        <taxon>metagenomes</taxon>
        <taxon>ecological metagenomes</taxon>
    </lineage>
</organism>
<dbReference type="InterPro" id="IPR015813">
    <property type="entry name" value="Pyrv/PenolPyrv_kinase-like_dom"/>
</dbReference>
<name>A0A382GDM9_9ZZZZ</name>
<dbReference type="GO" id="GO:0006107">
    <property type="term" value="P:oxaloacetate metabolic process"/>
    <property type="evidence" value="ECO:0007669"/>
    <property type="project" value="TreeGrafter"/>
</dbReference>
<evidence type="ECO:0000313" key="5">
    <source>
        <dbReference type="EMBL" id="SVB72281.1"/>
    </source>
</evidence>